<evidence type="ECO:0000313" key="2">
    <source>
        <dbReference type="EMBL" id="WOZ79784.1"/>
    </source>
</evidence>
<dbReference type="Pfam" id="PF06223">
    <property type="entry name" value="Phage_tail_T"/>
    <property type="match status" value="1"/>
</dbReference>
<proteinExistence type="predicted"/>
<dbReference type="RefSeq" id="WP_305737611.1">
    <property type="nucleotide sequence ID" value="NZ_CP137744.1"/>
</dbReference>
<name>A0ABZ0MYN2_9ENTR</name>
<reference evidence="2 3" key="1">
    <citation type="submission" date="2023-10" db="EMBL/GenBank/DDBJ databases">
        <title>Genome sequencing of the isolated polysaccharide-producing bacterium Kosakonia sacchari KS2022.</title>
        <authorList>
            <person name="Yi X."/>
        </authorList>
    </citation>
    <scope>NUCLEOTIDE SEQUENCE [LARGE SCALE GENOMIC DNA]</scope>
    <source>
        <strain evidence="2 3">KS2022</strain>
    </source>
</reference>
<feature type="domain" description="Minor tail T" evidence="1">
    <location>
        <begin position="19"/>
        <end position="85"/>
    </location>
</feature>
<organism evidence="2 3">
    <name type="scientific">Kosakonia sacchari</name>
    <dbReference type="NCBI Taxonomy" id="1158459"/>
    <lineage>
        <taxon>Bacteria</taxon>
        <taxon>Pseudomonadati</taxon>
        <taxon>Pseudomonadota</taxon>
        <taxon>Gammaproteobacteria</taxon>
        <taxon>Enterobacterales</taxon>
        <taxon>Enterobacteriaceae</taxon>
        <taxon>Kosakonia</taxon>
    </lineage>
</organism>
<protein>
    <submittedName>
        <fullName evidence="2">DUF4035 domain-containing protein</fullName>
    </submittedName>
</protein>
<evidence type="ECO:0000259" key="1">
    <source>
        <dbReference type="Pfam" id="PF06223"/>
    </source>
</evidence>
<sequence>MSLALRLGRTLHELRQTITASELKMWIAYDRVSPIGDWRGDAQAAQIAMATLNSQGGKYEIKDLILKFGQQDETEEISELEAWMENL</sequence>
<evidence type="ECO:0000313" key="3">
    <source>
        <dbReference type="Proteomes" id="UP001302368"/>
    </source>
</evidence>
<dbReference type="EMBL" id="CP137744">
    <property type="protein sequence ID" value="WOZ79784.1"/>
    <property type="molecule type" value="Genomic_DNA"/>
</dbReference>
<keyword evidence="3" id="KW-1185">Reference proteome</keyword>
<dbReference type="InterPro" id="IPR009350">
    <property type="entry name" value="Phage_tail_T"/>
</dbReference>
<accession>A0ABZ0MYN2</accession>
<dbReference type="Proteomes" id="UP001302368">
    <property type="component" value="Chromosome"/>
</dbReference>
<gene>
    <name evidence="2" type="ORF">Q8Y70_13675</name>
</gene>